<dbReference type="PANTHER" id="PTHR24201:SF15">
    <property type="entry name" value="ANKYRIN REPEAT DOMAIN-CONTAINING PROTEIN 66"/>
    <property type="match status" value="1"/>
</dbReference>
<protein>
    <submittedName>
        <fullName evidence="4">Uncharacterized protein</fullName>
    </submittedName>
</protein>
<dbReference type="PANTHER" id="PTHR24201">
    <property type="entry name" value="ANK_REP_REGION DOMAIN-CONTAINING PROTEIN"/>
    <property type="match status" value="1"/>
</dbReference>
<evidence type="ECO:0000313" key="4">
    <source>
        <dbReference type="EMBL" id="KAK2176063.1"/>
    </source>
</evidence>
<gene>
    <name evidence="4" type="ORF">NP493_685g01013</name>
</gene>
<dbReference type="Proteomes" id="UP001209878">
    <property type="component" value="Unassembled WGS sequence"/>
</dbReference>
<dbReference type="AlphaFoldDB" id="A0AAD9NPJ9"/>
<reference evidence="4" key="1">
    <citation type="journal article" date="2023" name="Mol. Biol. Evol.">
        <title>Third-Generation Sequencing Reveals the Adaptive Role of the Epigenome in Three Deep-Sea Polychaetes.</title>
        <authorList>
            <person name="Perez M."/>
            <person name="Aroh O."/>
            <person name="Sun Y."/>
            <person name="Lan Y."/>
            <person name="Juniper S.K."/>
            <person name="Young C.R."/>
            <person name="Angers B."/>
            <person name="Qian P.Y."/>
        </authorList>
    </citation>
    <scope>NUCLEOTIDE SEQUENCE</scope>
    <source>
        <strain evidence="4">R07B-5</strain>
    </source>
</reference>
<dbReference type="Pfam" id="PF12796">
    <property type="entry name" value="Ank_2"/>
    <property type="match status" value="1"/>
</dbReference>
<evidence type="ECO:0000256" key="2">
    <source>
        <dbReference type="ARBA" id="ARBA00023043"/>
    </source>
</evidence>
<dbReference type="SUPFAM" id="SSF48403">
    <property type="entry name" value="Ankyrin repeat"/>
    <property type="match status" value="1"/>
</dbReference>
<dbReference type="EMBL" id="JAODUO010000687">
    <property type="protein sequence ID" value="KAK2176063.1"/>
    <property type="molecule type" value="Genomic_DNA"/>
</dbReference>
<dbReference type="InterPro" id="IPR050776">
    <property type="entry name" value="Ank_Repeat/CDKN_Inhibitor"/>
</dbReference>
<keyword evidence="2" id="KW-0040">ANK repeat</keyword>
<dbReference type="Gene3D" id="1.25.40.20">
    <property type="entry name" value="Ankyrin repeat-containing domain"/>
    <property type="match status" value="1"/>
</dbReference>
<evidence type="ECO:0000256" key="3">
    <source>
        <dbReference type="SAM" id="MobiDB-lite"/>
    </source>
</evidence>
<dbReference type="InterPro" id="IPR036770">
    <property type="entry name" value="Ankyrin_rpt-contain_sf"/>
</dbReference>
<feature type="region of interest" description="Disordered" evidence="3">
    <location>
        <begin position="155"/>
        <end position="185"/>
    </location>
</feature>
<name>A0AAD9NPJ9_RIDPI</name>
<dbReference type="InterPro" id="IPR002110">
    <property type="entry name" value="Ankyrin_rpt"/>
</dbReference>
<evidence type="ECO:0000256" key="1">
    <source>
        <dbReference type="ARBA" id="ARBA00022737"/>
    </source>
</evidence>
<proteinExistence type="predicted"/>
<evidence type="ECO:0000313" key="5">
    <source>
        <dbReference type="Proteomes" id="UP001209878"/>
    </source>
</evidence>
<organism evidence="4 5">
    <name type="scientific">Ridgeia piscesae</name>
    <name type="common">Tubeworm</name>
    <dbReference type="NCBI Taxonomy" id="27915"/>
    <lineage>
        <taxon>Eukaryota</taxon>
        <taxon>Metazoa</taxon>
        <taxon>Spiralia</taxon>
        <taxon>Lophotrochozoa</taxon>
        <taxon>Annelida</taxon>
        <taxon>Polychaeta</taxon>
        <taxon>Sedentaria</taxon>
        <taxon>Canalipalpata</taxon>
        <taxon>Sabellida</taxon>
        <taxon>Siboglinidae</taxon>
        <taxon>Ridgeia</taxon>
    </lineage>
</organism>
<keyword evidence="5" id="KW-1185">Reference proteome</keyword>
<accession>A0AAD9NPJ9</accession>
<sequence>MERVVSTGYVECIRLLLEFGAKETTRMGWTPAHSSAEAGKLPVLRALVTAGVAKYGDTPRRVVEIYGHKECAAFLAQVERDKQHDIKRGVRPVSPLSDVSDDSYEDSYDDPWFYRKHCPVSSLTSYRRNAAKREPTMPVRVAGALSTRNRIITARPRRVSHSTSSCSRADSGDDATYASLLTRRN</sequence>
<keyword evidence="1" id="KW-0677">Repeat</keyword>
<comment type="caution">
    <text evidence="4">The sequence shown here is derived from an EMBL/GenBank/DDBJ whole genome shotgun (WGS) entry which is preliminary data.</text>
</comment>